<dbReference type="RefSeq" id="WP_082757700.1">
    <property type="nucleotide sequence ID" value="NZ_CP013015.1"/>
</dbReference>
<protein>
    <recommendedName>
        <fullName evidence="5">5-formyltetrahydrofolate cyclo-ligase</fullName>
        <ecNumber evidence="5">6.3.3.2</ecNumber>
    </recommendedName>
</protein>
<dbReference type="NCBIfam" id="TIGR02727">
    <property type="entry name" value="MTHFS_bact"/>
    <property type="match status" value="1"/>
</dbReference>
<feature type="binding site" evidence="4">
    <location>
        <begin position="133"/>
        <end position="141"/>
    </location>
    <ligand>
        <name>ATP</name>
        <dbReference type="ChEBI" id="CHEBI:30616"/>
    </ligand>
</feature>
<dbReference type="InterPro" id="IPR024185">
    <property type="entry name" value="FTHF_cligase-like_sf"/>
</dbReference>
<dbReference type="OrthoDB" id="9801938at2"/>
<sequence length="193" mass="22333">MCSKKEECRKNCLARRARLSPFQRKKKSEEICQKILNLPYWQRAKRVMLYVTYRNEVDTILLIQEALKTGKILILPKVEKKEIVPYRINSFPEDVAPGYKSILEPIAYRSQPWTGDMDIIIIPGCAFDFQGNRLGYGLGCYDRFLKKINPSVLKIGLTYEVCLVSCLPVEAYDETVDIIVTEKQVIKIKKHLS</sequence>
<dbReference type="InterPro" id="IPR037171">
    <property type="entry name" value="NagB/RpiA_transferase-like"/>
</dbReference>
<evidence type="ECO:0000313" key="6">
    <source>
        <dbReference type="EMBL" id="AMM41224.1"/>
    </source>
</evidence>
<evidence type="ECO:0000256" key="1">
    <source>
        <dbReference type="ARBA" id="ARBA00010638"/>
    </source>
</evidence>
<keyword evidence="5" id="KW-0479">Metal-binding</keyword>
<dbReference type="GO" id="GO:0035999">
    <property type="term" value="P:tetrahydrofolate interconversion"/>
    <property type="evidence" value="ECO:0007669"/>
    <property type="project" value="TreeGrafter"/>
</dbReference>
<keyword evidence="2 4" id="KW-0547">Nucleotide-binding</keyword>
<dbReference type="PIRSF" id="PIRSF006806">
    <property type="entry name" value="FTHF_cligase"/>
    <property type="match status" value="1"/>
</dbReference>
<dbReference type="Proteomes" id="UP000886268">
    <property type="component" value="Unassembled WGS sequence"/>
</dbReference>
<gene>
    <name evidence="7" type="ORF">ENJ03_05730</name>
    <name evidence="6" type="ORF">HS1_001422</name>
</gene>
<comment type="catalytic activity">
    <reaction evidence="5">
        <text>(6S)-5-formyl-5,6,7,8-tetrahydrofolate + ATP = (6R)-5,10-methenyltetrahydrofolate + ADP + phosphate</text>
        <dbReference type="Rhea" id="RHEA:10488"/>
        <dbReference type="ChEBI" id="CHEBI:30616"/>
        <dbReference type="ChEBI" id="CHEBI:43474"/>
        <dbReference type="ChEBI" id="CHEBI:57455"/>
        <dbReference type="ChEBI" id="CHEBI:57457"/>
        <dbReference type="ChEBI" id="CHEBI:456216"/>
        <dbReference type="EC" id="6.3.3.2"/>
    </reaction>
</comment>
<proteinExistence type="inferred from homology"/>
<dbReference type="PANTHER" id="PTHR23407">
    <property type="entry name" value="ATPASE INHIBITOR/5-FORMYLTETRAHYDROFOLATE CYCLO-LIGASE"/>
    <property type="match status" value="1"/>
</dbReference>
<keyword evidence="8" id="KW-1185">Reference proteome</keyword>
<dbReference type="GO" id="GO:0030272">
    <property type="term" value="F:5-formyltetrahydrofolate cyclo-ligase activity"/>
    <property type="evidence" value="ECO:0007669"/>
    <property type="project" value="UniProtKB-EC"/>
</dbReference>
<feature type="binding site" evidence="4">
    <location>
        <position position="51"/>
    </location>
    <ligand>
        <name>substrate</name>
    </ligand>
</feature>
<dbReference type="PANTHER" id="PTHR23407:SF1">
    <property type="entry name" value="5-FORMYLTETRAHYDROFOLATE CYCLO-LIGASE"/>
    <property type="match status" value="1"/>
</dbReference>
<dbReference type="EMBL" id="CP013015">
    <property type="protein sequence ID" value="AMM41224.1"/>
    <property type="molecule type" value="Genomic_DNA"/>
</dbReference>
<evidence type="ECO:0000256" key="4">
    <source>
        <dbReference type="PIRSR" id="PIRSR006806-1"/>
    </source>
</evidence>
<keyword evidence="7" id="KW-0436">Ligase</keyword>
<evidence type="ECO:0000256" key="5">
    <source>
        <dbReference type="RuleBase" id="RU361279"/>
    </source>
</evidence>
<evidence type="ECO:0000313" key="7">
    <source>
        <dbReference type="EMBL" id="HEB74702.1"/>
    </source>
</evidence>
<organism evidence="7">
    <name type="scientific">Desulfofervidus auxilii</name>
    <dbReference type="NCBI Taxonomy" id="1621989"/>
    <lineage>
        <taxon>Bacteria</taxon>
        <taxon>Pseudomonadati</taxon>
        <taxon>Thermodesulfobacteriota</taxon>
        <taxon>Candidatus Desulfofervidia</taxon>
        <taxon>Candidatus Desulfofervidales</taxon>
        <taxon>Candidatus Desulfofervidaceae</taxon>
        <taxon>Candidatus Desulfofervidus</taxon>
    </lineage>
</organism>
<dbReference type="Gene3D" id="3.40.50.10420">
    <property type="entry name" value="NagB/RpiA/CoA transferase-like"/>
    <property type="match status" value="1"/>
</dbReference>
<dbReference type="SUPFAM" id="SSF100950">
    <property type="entry name" value="NagB/RpiA/CoA transferase-like"/>
    <property type="match status" value="1"/>
</dbReference>
<dbReference type="InterPro" id="IPR002698">
    <property type="entry name" value="FTHF_cligase"/>
</dbReference>
<name>A0A7V1I594_DESA2</name>
<comment type="similarity">
    <text evidence="1 5">Belongs to the 5-formyltetrahydrofolate cyclo-ligase family.</text>
</comment>
<evidence type="ECO:0000256" key="2">
    <source>
        <dbReference type="ARBA" id="ARBA00022741"/>
    </source>
</evidence>
<feature type="binding site" evidence="4">
    <location>
        <begin position="5"/>
        <end position="9"/>
    </location>
    <ligand>
        <name>ATP</name>
        <dbReference type="ChEBI" id="CHEBI:30616"/>
    </ligand>
</feature>
<keyword evidence="3 4" id="KW-0067">ATP-binding</keyword>
<accession>A0A7V1I594</accession>
<feature type="binding site" evidence="4">
    <location>
        <position position="56"/>
    </location>
    <ligand>
        <name>substrate</name>
    </ligand>
</feature>
<reference evidence="7" key="2">
    <citation type="journal article" date="2020" name="mSystems">
        <title>Genome- and Community-Level Interaction Insights into Carbon Utilization and Element Cycling Functions of Hydrothermarchaeota in Hydrothermal Sediment.</title>
        <authorList>
            <person name="Zhou Z."/>
            <person name="Liu Y."/>
            <person name="Xu W."/>
            <person name="Pan J."/>
            <person name="Luo Z.H."/>
            <person name="Li M."/>
        </authorList>
    </citation>
    <scope>NUCLEOTIDE SEQUENCE [LARGE SCALE GENOMIC DNA]</scope>
    <source>
        <strain evidence="7">HyVt-45</strain>
    </source>
</reference>
<comment type="cofactor">
    <cofactor evidence="5">
        <name>Mg(2+)</name>
        <dbReference type="ChEBI" id="CHEBI:18420"/>
    </cofactor>
</comment>
<dbReference type="Proteomes" id="UP000070560">
    <property type="component" value="Chromosome"/>
</dbReference>
<evidence type="ECO:0000256" key="3">
    <source>
        <dbReference type="ARBA" id="ARBA00022840"/>
    </source>
</evidence>
<dbReference type="GO" id="GO:0046872">
    <property type="term" value="F:metal ion binding"/>
    <property type="evidence" value="ECO:0007669"/>
    <property type="project" value="UniProtKB-KW"/>
</dbReference>
<dbReference type="AlphaFoldDB" id="A0A7V1I594"/>
<reference evidence="6 8" key="1">
    <citation type="submission" date="2015-10" db="EMBL/GenBank/DDBJ databases">
        <title>Candidatus Desulfofervidus auxilii, a hydrogenotrophic sulfate-reducing bacterium involved in the thermophilic anaerobic oxidation of methane.</title>
        <authorList>
            <person name="Krukenberg V."/>
            <person name="Richter M."/>
            <person name="Wegener G."/>
        </authorList>
    </citation>
    <scope>NUCLEOTIDE SEQUENCE [LARGE SCALE GENOMIC DNA]</scope>
    <source>
        <strain evidence="6 8">HS1</strain>
    </source>
</reference>
<dbReference type="EC" id="6.3.3.2" evidence="5"/>
<keyword evidence="5" id="KW-0460">Magnesium</keyword>
<dbReference type="EMBL" id="DRKW01000343">
    <property type="protein sequence ID" value="HEB74702.1"/>
    <property type="molecule type" value="Genomic_DNA"/>
</dbReference>
<dbReference type="KEGG" id="daw:HS1_001422"/>
<dbReference type="GO" id="GO:0009396">
    <property type="term" value="P:folic acid-containing compound biosynthetic process"/>
    <property type="evidence" value="ECO:0007669"/>
    <property type="project" value="TreeGrafter"/>
</dbReference>
<dbReference type="Pfam" id="PF01812">
    <property type="entry name" value="5-FTHF_cyc-lig"/>
    <property type="match status" value="1"/>
</dbReference>
<evidence type="ECO:0000313" key="8">
    <source>
        <dbReference type="Proteomes" id="UP000070560"/>
    </source>
</evidence>
<dbReference type="GO" id="GO:0005524">
    <property type="term" value="F:ATP binding"/>
    <property type="evidence" value="ECO:0007669"/>
    <property type="project" value="UniProtKB-KW"/>
</dbReference>